<dbReference type="OrthoDB" id="10262360at2759"/>
<dbReference type="InterPro" id="IPR016024">
    <property type="entry name" value="ARM-type_fold"/>
</dbReference>
<feature type="region of interest" description="Disordered" evidence="5">
    <location>
        <begin position="1"/>
        <end position="116"/>
    </location>
</feature>
<feature type="compositionally biased region" description="Polar residues" evidence="5">
    <location>
        <begin position="36"/>
        <end position="49"/>
    </location>
</feature>
<keyword evidence="8" id="KW-1185">Reference proteome</keyword>
<dbReference type="GO" id="GO:0010506">
    <property type="term" value="P:regulation of autophagy"/>
    <property type="evidence" value="ECO:0007669"/>
    <property type="project" value="TreeGrafter"/>
</dbReference>
<evidence type="ECO:0000256" key="5">
    <source>
        <dbReference type="SAM" id="MobiDB-lite"/>
    </source>
</evidence>
<gene>
    <name evidence="7" type="ORF">K469DRAFT_717045</name>
</gene>
<comment type="similarity">
    <text evidence="1">Belongs to the WD repeat RAPTOR family.</text>
</comment>
<evidence type="ECO:0000313" key="8">
    <source>
        <dbReference type="Proteomes" id="UP000800200"/>
    </source>
</evidence>
<dbReference type="GO" id="GO:0009267">
    <property type="term" value="P:cellular response to starvation"/>
    <property type="evidence" value="ECO:0007669"/>
    <property type="project" value="TreeGrafter"/>
</dbReference>
<proteinExistence type="inferred from homology"/>
<dbReference type="GO" id="GO:0030307">
    <property type="term" value="P:positive regulation of cell growth"/>
    <property type="evidence" value="ECO:0007669"/>
    <property type="project" value="TreeGrafter"/>
</dbReference>
<dbReference type="PROSITE" id="PS50082">
    <property type="entry name" value="WD_REPEATS_2"/>
    <property type="match status" value="1"/>
</dbReference>
<feature type="compositionally biased region" description="Low complexity" evidence="5">
    <location>
        <begin position="51"/>
        <end position="68"/>
    </location>
</feature>
<evidence type="ECO:0000313" key="7">
    <source>
        <dbReference type="EMBL" id="KAF2192503.1"/>
    </source>
</evidence>
<dbReference type="Pfam" id="PF14538">
    <property type="entry name" value="Raptor_N"/>
    <property type="match status" value="1"/>
</dbReference>
<dbReference type="InterPro" id="IPR015943">
    <property type="entry name" value="WD40/YVTN_repeat-like_dom_sf"/>
</dbReference>
<dbReference type="Pfam" id="PF00400">
    <property type="entry name" value="WD40"/>
    <property type="match status" value="1"/>
</dbReference>
<reference evidence="7" key="1">
    <citation type="journal article" date="2020" name="Stud. Mycol.">
        <title>101 Dothideomycetes genomes: a test case for predicting lifestyles and emergence of pathogens.</title>
        <authorList>
            <person name="Haridas S."/>
            <person name="Albert R."/>
            <person name="Binder M."/>
            <person name="Bloem J."/>
            <person name="Labutti K."/>
            <person name="Salamov A."/>
            <person name="Andreopoulos B."/>
            <person name="Baker S."/>
            <person name="Barry K."/>
            <person name="Bills G."/>
            <person name="Bluhm B."/>
            <person name="Cannon C."/>
            <person name="Castanera R."/>
            <person name="Culley D."/>
            <person name="Daum C."/>
            <person name="Ezra D."/>
            <person name="Gonzalez J."/>
            <person name="Henrissat B."/>
            <person name="Kuo A."/>
            <person name="Liang C."/>
            <person name="Lipzen A."/>
            <person name="Lutzoni F."/>
            <person name="Magnuson J."/>
            <person name="Mondo S."/>
            <person name="Nolan M."/>
            <person name="Ohm R."/>
            <person name="Pangilinan J."/>
            <person name="Park H.-J."/>
            <person name="Ramirez L."/>
            <person name="Alfaro M."/>
            <person name="Sun H."/>
            <person name="Tritt A."/>
            <person name="Yoshinaga Y."/>
            <person name="Zwiers L.-H."/>
            <person name="Turgeon B."/>
            <person name="Goodwin S."/>
            <person name="Spatafora J."/>
            <person name="Crous P."/>
            <person name="Grigoriev I."/>
        </authorList>
    </citation>
    <scope>NUCLEOTIDE SEQUENCE</scope>
    <source>
        <strain evidence="7">CBS 207.26</strain>
    </source>
</reference>
<keyword evidence="3" id="KW-0677">Repeat</keyword>
<feature type="compositionally biased region" description="Basic and acidic residues" evidence="5">
    <location>
        <begin position="993"/>
        <end position="1005"/>
    </location>
</feature>
<sequence>MRTANELPLTGGRSHPQPLASHAPMLADMNGGGEQSPPSLGSQNFQGTTHARPGTASAARPSSSRNAPETNGHTPSMAQTGSNGTAAGRPSLSRAKSDFGPRLQEPSDSADEASSADGNFKIRHGWDDQLNSEEYNNLLTSTFFMYYTDKKHETGGIPKDNSNAYPLQEWRMRDRLKTVSAVLALCLNIGVDPPDVIKTNPCAKEECWIDPTVTSQTPGHTPMNQIGKALQTQYEQLSMRTRYKLLLDPTTDETRKYASTLRRNARNERVLFHYNGHGVPKPTSSGEIWVFNRNYTQYIPLSLYDLQSWIGAPSLFVYDCSDAGLIISNFNKFAEKHQSEYEEARRRDPNVEYADFSDCIHLAACREKEALPTNPELPADIFTSCLTDPITMAVRFFILQNPLPSNIKIRDAHNIPGKVSERRTPIGELNWIFTAITDTIAWNSLSKPLFKKLFRQDLMVAALFRNFLLAQRIMRVYHCHPVCHPEIPQTHDHPLWRSWDLAVELILAQLPDLQAEARGEKEYTYKHSEFFAEQLTAFEVYLTQGAVEQKIPEQLPIVLQVLLSQVHRLRALILLSKFLDLGPWAVNLALSIGIFPYVLKLLQSQAIELKPVMVFIWARILAVDQSCQADLLKDSGYQYFINILNPSSGIPILNASEHRAMCAFIVAMFCKDYNQGQRASLSPELIESCLDHLKDMQNPLLRQWSCLCLSKLWVDHAEAKWVGIRCMAHERLCELVFDPVAEVRAAMLYALTAFLGIPDLTPQVTTIEESIASMVLVMTTDGNSMVRKELLVFFSTFVLRYKTRFAVAAFEQFSEEGGNDLDSKVERRNEDGVYMSMRTSANDNSTQSHSCSQNTIYAAIWKEMLVMSVDPHPEIARDAGIVVDYVLVALLESSLGKFVQPQFDNVLKKNPVPRPSRHTYEESPARETSAPPTPSKEQSYLSLFGGLRRTGSVAASLKNFWGTHDSLTSPQKSPSRARTTDLHAPPSDAPPRTPEKYHVEEEPKTRGFVPRGLSKEPELPLRSKFYEWSVEYFREPQMKPTEADEPGSTDYNGRLWRRNRNDKIIAETQPLKTIAVTHRWDQPKGYFDNLSQPMKMCFHQFENHLVVTDNRDTVNVIDYTRSSPRINCFSNGNPTDSKITEIRFINEDDQALLMTGSSDGVIKIFRNYDTRGKTELVTAFRALTDLVPSNKNAGLVFDWQQGRGVVLVAGDVKVIRVWNAGTEICTNDIPARSGSCITSLTSDQVEGDVFTAGFGDGAIRVYDQRQKPAQAMVKVWKEHKQWITNVHLQRGGQRELVSGCRSGEVKLWDIRMDKSVKTIQATTDTLRTLSVHEHAPVFAAGTQRHRVKIFNINNGQPVSHFEPYSGFLRDRSAPISATAFHPHRLLIAAAALHDNHVNIFACQEPNKQTAHKTVKLWDGNASINRAPTFM</sequence>
<dbReference type="Proteomes" id="UP000800200">
    <property type="component" value="Unassembled WGS sequence"/>
</dbReference>
<dbReference type="InterPro" id="IPR004083">
    <property type="entry name" value="Raptor"/>
</dbReference>
<dbReference type="PANTHER" id="PTHR12848:SF16">
    <property type="entry name" value="REGULATORY-ASSOCIATED PROTEIN OF MTOR"/>
    <property type="match status" value="1"/>
</dbReference>
<dbReference type="InterPro" id="IPR011989">
    <property type="entry name" value="ARM-like"/>
</dbReference>
<dbReference type="SMART" id="SM01302">
    <property type="entry name" value="Raptor_N"/>
    <property type="match status" value="1"/>
</dbReference>
<dbReference type="PANTHER" id="PTHR12848">
    <property type="entry name" value="REGULATORY-ASSOCIATED PROTEIN OF MTOR"/>
    <property type="match status" value="1"/>
</dbReference>
<feature type="compositionally biased region" description="Polar residues" evidence="5">
    <location>
        <begin position="69"/>
        <end position="85"/>
    </location>
</feature>
<dbReference type="FunFam" id="2.130.10.10:FF:000278">
    <property type="entry name" value="WD repeat-containing protein mip1"/>
    <property type="match status" value="1"/>
</dbReference>
<keyword evidence="2 4" id="KW-0853">WD repeat</keyword>
<feature type="domain" description="Raptor N-terminal CASPase-like" evidence="6">
    <location>
        <begin position="175"/>
        <end position="331"/>
    </location>
</feature>
<dbReference type="InterPro" id="IPR001680">
    <property type="entry name" value="WD40_rpt"/>
</dbReference>
<dbReference type="GO" id="GO:0031931">
    <property type="term" value="C:TORC1 complex"/>
    <property type="evidence" value="ECO:0007669"/>
    <property type="project" value="InterPro"/>
</dbReference>
<dbReference type="SMART" id="SM00320">
    <property type="entry name" value="WD40"/>
    <property type="match status" value="5"/>
</dbReference>
<evidence type="ECO:0000256" key="4">
    <source>
        <dbReference type="PROSITE-ProRule" id="PRU00221"/>
    </source>
</evidence>
<dbReference type="Gene3D" id="1.25.10.10">
    <property type="entry name" value="Leucine-rich Repeat Variant"/>
    <property type="match status" value="1"/>
</dbReference>
<dbReference type="GO" id="GO:0030674">
    <property type="term" value="F:protein-macromolecule adaptor activity"/>
    <property type="evidence" value="ECO:0007669"/>
    <property type="project" value="TreeGrafter"/>
</dbReference>
<dbReference type="GO" id="GO:0071230">
    <property type="term" value="P:cellular response to amino acid stimulus"/>
    <property type="evidence" value="ECO:0007669"/>
    <property type="project" value="TreeGrafter"/>
</dbReference>
<feature type="region of interest" description="Disordered" evidence="5">
    <location>
        <begin position="963"/>
        <end position="1013"/>
    </location>
</feature>
<dbReference type="SUPFAM" id="SSF48371">
    <property type="entry name" value="ARM repeat"/>
    <property type="match status" value="1"/>
</dbReference>
<accession>A0A6A6EN62</accession>
<dbReference type="EMBL" id="ML994615">
    <property type="protein sequence ID" value="KAF2192503.1"/>
    <property type="molecule type" value="Genomic_DNA"/>
</dbReference>
<feature type="region of interest" description="Disordered" evidence="5">
    <location>
        <begin position="906"/>
        <end position="939"/>
    </location>
</feature>
<organism evidence="7 8">
    <name type="scientific">Zopfia rhizophila CBS 207.26</name>
    <dbReference type="NCBI Taxonomy" id="1314779"/>
    <lineage>
        <taxon>Eukaryota</taxon>
        <taxon>Fungi</taxon>
        <taxon>Dikarya</taxon>
        <taxon>Ascomycota</taxon>
        <taxon>Pezizomycotina</taxon>
        <taxon>Dothideomycetes</taxon>
        <taxon>Dothideomycetes incertae sedis</taxon>
        <taxon>Zopfiaceae</taxon>
        <taxon>Zopfia</taxon>
    </lineage>
</organism>
<evidence type="ECO:0000256" key="2">
    <source>
        <dbReference type="ARBA" id="ARBA00022574"/>
    </source>
</evidence>
<protein>
    <submittedName>
        <fullName evidence="7">WD repeat-containing protein-like protein mip1</fullName>
    </submittedName>
</protein>
<feature type="repeat" description="WD" evidence="4">
    <location>
        <begin position="1276"/>
        <end position="1318"/>
    </location>
</feature>
<dbReference type="GO" id="GO:0005737">
    <property type="term" value="C:cytoplasm"/>
    <property type="evidence" value="ECO:0007669"/>
    <property type="project" value="TreeGrafter"/>
</dbReference>
<dbReference type="Gene3D" id="2.130.10.10">
    <property type="entry name" value="YVTN repeat-like/Quinoprotein amine dehydrogenase"/>
    <property type="match status" value="2"/>
</dbReference>
<evidence type="ECO:0000256" key="1">
    <source>
        <dbReference type="ARBA" id="ARBA00009257"/>
    </source>
</evidence>
<name>A0A6A6EN62_9PEZI</name>
<dbReference type="InterPro" id="IPR036322">
    <property type="entry name" value="WD40_repeat_dom_sf"/>
</dbReference>
<evidence type="ECO:0000256" key="3">
    <source>
        <dbReference type="ARBA" id="ARBA00022737"/>
    </source>
</evidence>
<dbReference type="SUPFAM" id="SSF50978">
    <property type="entry name" value="WD40 repeat-like"/>
    <property type="match status" value="1"/>
</dbReference>
<feature type="compositionally biased region" description="Polar residues" evidence="5">
    <location>
        <begin position="965"/>
        <end position="977"/>
    </location>
</feature>
<evidence type="ECO:0000259" key="6">
    <source>
        <dbReference type="SMART" id="SM01302"/>
    </source>
</evidence>
<dbReference type="InterPro" id="IPR029347">
    <property type="entry name" value="Raptor_N"/>
</dbReference>
<dbReference type="PRINTS" id="PR01547">
    <property type="entry name" value="YEAST176DUF"/>
</dbReference>
<dbReference type="GO" id="GO:0031929">
    <property type="term" value="P:TOR signaling"/>
    <property type="evidence" value="ECO:0007669"/>
    <property type="project" value="InterPro"/>
</dbReference>